<keyword evidence="2" id="KW-1185">Reference proteome</keyword>
<organism evidence="1 2">
    <name type="scientific">Roseibium limicola</name>
    <dbReference type="NCBI Taxonomy" id="2816037"/>
    <lineage>
        <taxon>Bacteria</taxon>
        <taxon>Pseudomonadati</taxon>
        <taxon>Pseudomonadota</taxon>
        <taxon>Alphaproteobacteria</taxon>
        <taxon>Hyphomicrobiales</taxon>
        <taxon>Stappiaceae</taxon>
        <taxon>Roseibium</taxon>
    </lineage>
</organism>
<dbReference type="EMBL" id="JAFLNF010000014">
    <property type="protein sequence ID" value="MBO0347509.1"/>
    <property type="molecule type" value="Genomic_DNA"/>
</dbReference>
<evidence type="ECO:0000313" key="1">
    <source>
        <dbReference type="EMBL" id="MBO0347509.1"/>
    </source>
</evidence>
<proteinExistence type="predicted"/>
<dbReference type="Gene3D" id="1.20.120.330">
    <property type="entry name" value="Nucleotidyltransferases domain 2"/>
    <property type="match status" value="1"/>
</dbReference>
<evidence type="ECO:0008006" key="3">
    <source>
        <dbReference type="Google" id="ProtNLM"/>
    </source>
</evidence>
<dbReference type="SUPFAM" id="SSF158668">
    <property type="entry name" value="MtlR-like"/>
    <property type="match status" value="1"/>
</dbReference>
<dbReference type="InterPro" id="IPR038026">
    <property type="entry name" value="MtlR-like_sf"/>
</dbReference>
<reference evidence="1" key="1">
    <citation type="submission" date="2021-03" db="EMBL/GenBank/DDBJ databases">
        <title>Roseibium sp. CAU 1637 isolated from Incheon.</title>
        <authorList>
            <person name="Kim W."/>
        </authorList>
    </citation>
    <scope>NUCLEOTIDE SEQUENCE</scope>
    <source>
        <strain evidence="1">CAU 1637</strain>
    </source>
</reference>
<dbReference type="AlphaFoldDB" id="A0A939EUS7"/>
<accession>A0A939EUS7</accession>
<gene>
    <name evidence="1" type="ORF">J0X15_19925</name>
</gene>
<dbReference type="GO" id="GO:0045892">
    <property type="term" value="P:negative regulation of DNA-templated transcription"/>
    <property type="evidence" value="ECO:0007669"/>
    <property type="project" value="TreeGrafter"/>
</dbReference>
<dbReference type="PANTHER" id="PTHR37941">
    <property type="entry name" value="FUMARASE E-RELATED"/>
    <property type="match status" value="1"/>
</dbReference>
<sequence>MSESSNTIIRQFETITVSEFIEKFEGKTHPGFALVMSSRLETSLTQLIELYMQKKNRDLRDKIFRGYGPLSTFSSKIDVAFAFGLINSEDRLILDTVRSIRNAFAHTDEDNLTFDDAKIMKLIKKFPDVNTVQAGQIEPSNSLLYAHNIVACTNSLHTHYRQLIIRLTEFAQTKPSKPWPGILP</sequence>
<dbReference type="PANTHER" id="PTHR37941:SF1">
    <property type="entry name" value="FUMARASE E-RELATED"/>
    <property type="match status" value="1"/>
</dbReference>
<dbReference type="InterPro" id="IPR007761">
    <property type="entry name" value="MtlR-like"/>
</dbReference>
<comment type="caution">
    <text evidence="1">The sequence shown here is derived from an EMBL/GenBank/DDBJ whole genome shotgun (WGS) entry which is preliminary data.</text>
</comment>
<dbReference type="Proteomes" id="UP000664779">
    <property type="component" value="Unassembled WGS sequence"/>
</dbReference>
<evidence type="ECO:0000313" key="2">
    <source>
        <dbReference type="Proteomes" id="UP000664779"/>
    </source>
</evidence>
<protein>
    <recommendedName>
        <fullName evidence="3">Mannitol repressor</fullName>
    </recommendedName>
</protein>
<name>A0A939EUS7_9HYPH</name>